<dbReference type="GO" id="GO:0003735">
    <property type="term" value="F:structural constituent of ribosome"/>
    <property type="evidence" value="ECO:0007669"/>
    <property type="project" value="InterPro"/>
</dbReference>
<sequence length="264" mass="30420">MSLQSKVLNRSLLSAKNTILNLERNLWVVKRQREVQLPKEDKLPTIRPRNYIYDDIVKTESTRRPDVQLILTDLVEGLGKKGDLITVRPHIARDRLLPQGSAVYASPENLKKFGISERALESLNEQQSKLTSAKTRKQLSQEILALTMNRDNPWTIEKYHVKACLRKFGFWVPEECIEMPEKEISGPDMELQGKVFIATITLNKTDKILLRCRIHHWSTDAKDRLPHEVGFYLNANDPVFAEDKEILDTLPKPLPPKIKEIPLV</sequence>
<comment type="caution">
    <text evidence="7">The sequence shown here is derived from an EMBL/GenBank/DDBJ whole genome shotgun (WGS) entry which is preliminary data.</text>
</comment>
<dbReference type="GO" id="GO:0005840">
    <property type="term" value="C:ribosome"/>
    <property type="evidence" value="ECO:0007669"/>
    <property type="project" value="UniProtKB-KW"/>
</dbReference>
<evidence type="ECO:0000256" key="2">
    <source>
        <dbReference type="ARBA" id="ARBA00022980"/>
    </source>
</evidence>
<keyword evidence="2" id="KW-0689">Ribosomal protein</keyword>
<evidence type="ECO:0000256" key="1">
    <source>
        <dbReference type="ARBA" id="ARBA00010605"/>
    </source>
</evidence>
<name>A0AA88L1Z8_ARTSF</name>
<keyword evidence="8" id="KW-1185">Reference proteome</keyword>
<evidence type="ECO:0000313" key="8">
    <source>
        <dbReference type="Proteomes" id="UP001187531"/>
    </source>
</evidence>
<dbReference type="GO" id="GO:1990904">
    <property type="term" value="C:ribonucleoprotein complex"/>
    <property type="evidence" value="ECO:0007669"/>
    <property type="project" value="UniProtKB-KW"/>
</dbReference>
<dbReference type="Gene3D" id="3.40.5.10">
    <property type="entry name" value="Ribosomal protein L9, N-terminal domain"/>
    <property type="match status" value="1"/>
</dbReference>
<dbReference type="InterPro" id="IPR009027">
    <property type="entry name" value="Ribosomal_bL9/RNase_H1_N"/>
</dbReference>
<dbReference type="InterPro" id="IPR036935">
    <property type="entry name" value="Ribosomal_bL9_N_sf"/>
</dbReference>
<dbReference type="Proteomes" id="UP001187531">
    <property type="component" value="Unassembled WGS sequence"/>
</dbReference>
<dbReference type="AlphaFoldDB" id="A0AA88L1Z8"/>
<keyword evidence="3" id="KW-0687">Ribonucleoprotein</keyword>
<dbReference type="Pfam" id="PF01281">
    <property type="entry name" value="Ribosomal_L9_N"/>
    <property type="match status" value="1"/>
</dbReference>
<dbReference type="GO" id="GO:0006412">
    <property type="term" value="P:translation"/>
    <property type="evidence" value="ECO:0007669"/>
    <property type="project" value="InterPro"/>
</dbReference>
<proteinExistence type="inferred from homology"/>
<evidence type="ECO:0000313" key="7">
    <source>
        <dbReference type="EMBL" id="KAK2704730.1"/>
    </source>
</evidence>
<dbReference type="InterPro" id="IPR020070">
    <property type="entry name" value="Ribosomal_bL9_N"/>
</dbReference>
<organism evidence="7 8">
    <name type="scientific">Artemia franciscana</name>
    <name type="common">Brine shrimp</name>
    <name type="synonym">Artemia sanfranciscana</name>
    <dbReference type="NCBI Taxonomy" id="6661"/>
    <lineage>
        <taxon>Eukaryota</taxon>
        <taxon>Metazoa</taxon>
        <taxon>Ecdysozoa</taxon>
        <taxon>Arthropoda</taxon>
        <taxon>Crustacea</taxon>
        <taxon>Branchiopoda</taxon>
        <taxon>Anostraca</taxon>
        <taxon>Artemiidae</taxon>
        <taxon>Artemia</taxon>
    </lineage>
</organism>
<evidence type="ECO:0000256" key="4">
    <source>
        <dbReference type="ARBA" id="ARBA00035194"/>
    </source>
</evidence>
<comment type="similarity">
    <text evidence="1">Belongs to the bacterial ribosomal protein bL9 family.</text>
</comment>
<gene>
    <name evidence="7" type="ORF">QYM36_016944</name>
</gene>
<feature type="domain" description="Ribosomal protein L9" evidence="6">
    <location>
        <begin position="67"/>
        <end position="113"/>
    </location>
</feature>
<evidence type="ECO:0000259" key="6">
    <source>
        <dbReference type="Pfam" id="PF01281"/>
    </source>
</evidence>
<dbReference type="PANTHER" id="PTHR21368">
    <property type="entry name" value="50S RIBOSOMAL PROTEIN L9"/>
    <property type="match status" value="1"/>
</dbReference>
<dbReference type="InterPro" id="IPR000244">
    <property type="entry name" value="Ribosomal_bL9"/>
</dbReference>
<dbReference type="SUPFAM" id="SSF55658">
    <property type="entry name" value="L9 N-domain-like"/>
    <property type="match status" value="1"/>
</dbReference>
<evidence type="ECO:0000256" key="5">
    <source>
        <dbReference type="ARBA" id="ARBA00035381"/>
    </source>
</evidence>
<accession>A0AA88L1Z8</accession>
<protein>
    <recommendedName>
        <fullName evidence="4">Large ribosomal subunit protein bL9m</fullName>
    </recommendedName>
    <alternativeName>
        <fullName evidence="5">39S ribosomal protein L9, mitochondrial</fullName>
    </alternativeName>
</protein>
<reference evidence="7" key="1">
    <citation type="submission" date="2023-07" db="EMBL/GenBank/DDBJ databases">
        <title>Chromosome-level genome assembly of Artemia franciscana.</title>
        <authorList>
            <person name="Jo E."/>
        </authorList>
    </citation>
    <scope>NUCLEOTIDE SEQUENCE</scope>
    <source>
        <tissue evidence="7">Whole body</tissue>
    </source>
</reference>
<evidence type="ECO:0000256" key="3">
    <source>
        <dbReference type="ARBA" id="ARBA00023274"/>
    </source>
</evidence>
<dbReference type="EMBL" id="JAVRJZ010000021">
    <property type="protein sequence ID" value="KAK2704730.1"/>
    <property type="molecule type" value="Genomic_DNA"/>
</dbReference>